<proteinExistence type="predicted"/>
<dbReference type="Pfam" id="PF02464">
    <property type="entry name" value="CinA"/>
    <property type="match status" value="1"/>
</dbReference>
<dbReference type="InterPro" id="IPR036653">
    <property type="entry name" value="CinA-like_C"/>
</dbReference>
<sequence>MFIFDYIRLFKLITDTEAQNEAAGFLIDNNKTLAVAESCTGGLLSSLMTDVSGSSSYIKANFVTYANEAKMKYLNVKEETLKEHGAVSIETANEMVQGLLNETGADYAIATTGIAGPTGGSDAKPVGLVYIGIGSKERVHVSKYNVCPKYPRMLIKYLFAKHAVLLLLDFFKGKIK</sequence>
<accession>A0A9D1N1P0</accession>
<dbReference type="InterPro" id="IPR008136">
    <property type="entry name" value="CinA_C"/>
</dbReference>
<evidence type="ECO:0000313" key="3">
    <source>
        <dbReference type="Proteomes" id="UP000886748"/>
    </source>
</evidence>
<reference evidence="2" key="1">
    <citation type="submission" date="2020-10" db="EMBL/GenBank/DDBJ databases">
        <authorList>
            <person name="Gilroy R."/>
        </authorList>
    </citation>
    <scope>NUCLEOTIDE SEQUENCE</scope>
    <source>
        <strain evidence="2">CHK154-7741</strain>
    </source>
</reference>
<organism evidence="2 3">
    <name type="scientific">Candidatus Limenecus avicola</name>
    <dbReference type="NCBI Taxonomy" id="2840847"/>
    <lineage>
        <taxon>Bacteria</taxon>
        <taxon>Bacillati</taxon>
        <taxon>Bacillota</taxon>
        <taxon>Clostridia</taxon>
        <taxon>Eubacteriales</taxon>
        <taxon>Clostridiaceae</taxon>
        <taxon>Clostridiaceae incertae sedis</taxon>
        <taxon>Candidatus Limenecus</taxon>
    </lineage>
</organism>
<gene>
    <name evidence="2" type="ORF">IAD26_07880</name>
</gene>
<evidence type="ECO:0000259" key="1">
    <source>
        <dbReference type="Pfam" id="PF02464"/>
    </source>
</evidence>
<protein>
    <submittedName>
        <fullName evidence="2">CinA family protein</fullName>
    </submittedName>
</protein>
<dbReference type="Gene3D" id="3.90.950.20">
    <property type="entry name" value="CinA-like"/>
    <property type="match status" value="1"/>
</dbReference>
<dbReference type="NCBIfam" id="TIGR00199">
    <property type="entry name" value="PncC_domain"/>
    <property type="match status" value="1"/>
</dbReference>
<comment type="caution">
    <text evidence="2">The sequence shown here is derived from an EMBL/GenBank/DDBJ whole genome shotgun (WGS) entry which is preliminary data.</text>
</comment>
<dbReference type="SUPFAM" id="SSF142433">
    <property type="entry name" value="CinA-like"/>
    <property type="match status" value="1"/>
</dbReference>
<dbReference type="AlphaFoldDB" id="A0A9D1N1P0"/>
<reference evidence="2" key="2">
    <citation type="journal article" date="2021" name="PeerJ">
        <title>Extensive microbial diversity within the chicken gut microbiome revealed by metagenomics and culture.</title>
        <authorList>
            <person name="Gilroy R."/>
            <person name="Ravi A."/>
            <person name="Getino M."/>
            <person name="Pursley I."/>
            <person name="Horton D.L."/>
            <person name="Alikhan N.F."/>
            <person name="Baker D."/>
            <person name="Gharbi K."/>
            <person name="Hall N."/>
            <person name="Watson M."/>
            <person name="Adriaenssens E.M."/>
            <person name="Foster-Nyarko E."/>
            <person name="Jarju S."/>
            <person name="Secka A."/>
            <person name="Antonio M."/>
            <person name="Oren A."/>
            <person name="Chaudhuri R.R."/>
            <person name="La Ragione R."/>
            <person name="Hildebrand F."/>
            <person name="Pallen M.J."/>
        </authorList>
    </citation>
    <scope>NUCLEOTIDE SEQUENCE</scope>
    <source>
        <strain evidence="2">CHK154-7741</strain>
    </source>
</reference>
<dbReference type="Proteomes" id="UP000886748">
    <property type="component" value="Unassembled WGS sequence"/>
</dbReference>
<feature type="domain" description="CinA C-terminal" evidence="1">
    <location>
        <begin position="18"/>
        <end position="169"/>
    </location>
</feature>
<dbReference type="EMBL" id="DVOD01000057">
    <property type="protein sequence ID" value="HIU93033.1"/>
    <property type="molecule type" value="Genomic_DNA"/>
</dbReference>
<name>A0A9D1N1P0_9CLOT</name>
<evidence type="ECO:0000313" key="2">
    <source>
        <dbReference type="EMBL" id="HIU93033.1"/>
    </source>
</evidence>